<feature type="compositionally biased region" description="Basic and acidic residues" evidence="6">
    <location>
        <begin position="762"/>
        <end position="776"/>
    </location>
</feature>
<feature type="compositionally biased region" description="Low complexity" evidence="6">
    <location>
        <begin position="254"/>
        <end position="274"/>
    </location>
</feature>
<reference evidence="7 9" key="2">
    <citation type="journal article" date="2013" name="Nature">
        <title>Insights into bilaterian evolution from three spiralian genomes.</title>
        <authorList>
            <person name="Simakov O."/>
            <person name="Marletaz F."/>
            <person name="Cho S.J."/>
            <person name="Edsinger-Gonzales E."/>
            <person name="Havlak P."/>
            <person name="Hellsten U."/>
            <person name="Kuo D.H."/>
            <person name="Larsson T."/>
            <person name="Lv J."/>
            <person name="Arendt D."/>
            <person name="Savage R."/>
            <person name="Osoegawa K."/>
            <person name="de Jong P."/>
            <person name="Grimwood J."/>
            <person name="Chapman J.A."/>
            <person name="Shapiro H."/>
            <person name="Aerts A."/>
            <person name="Otillar R.P."/>
            <person name="Terry A.Y."/>
            <person name="Boore J.L."/>
            <person name="Grigoriev I.V."/>
            <person name="Lindberg D.R."/>
            <person name="Seaver E.C."/>
            <person name="Weisblat D.A."/>
            <person name="Putnam N.H."/>
            <person name="Rokhsar D.S."/>
        </authorList>
    </citation>
    <scope>NUCLEOTIDE SEQUENCE</scope>
</reference>
<feature type="region of interest" description="Disordered" evidence="6">
    <location>
        <begin position="1"/>
        <end position="50"/>
    </location>
</feature>
<dbReference type="EMBL" id="AMQM01006666">
    <property type="status" value="NOT_ANNOTATED_CDS"/>
    <property type="molecule type" value="Genomic_DNA"/>
</dbReference>
<dbReference type="KEGG" id="hro:HELRODRAFT_178970"/>
<reference evidence="8" key="3">
    <citation type="submission" date="2015-06" db="UniProtKB">
        <authorList>
            <consortium name="EnsemblMetazoa"/>
        </authorList>
    </citation>
    <scope>IDENTIFICATION</scope>
</reference>
<dbReference type="HOGENOM" id="CLU_237274_0_0_1"/>
<feature type="compositionally biased region" description="Low complexity" evidence="6">
    <location>
        <begin position="1514"/>
        <end position="1538"/>
    </location>
</feature>
<feature type="region of interest" description="Disordered" evidence="6">
    <location>
        <begin position="536"/>
        <end position="561"/>
    </location>
</feature>
<feature type="coiled-coil region" evidence="5">
    <location>
        <begin position="1767"/>
        <end position="1823"/>
    </location>
</feature>
<dbReference type="EMBL" id="AMQM01006668">
    <property type="status" value="NOT_ANNOTATED_CDS"/>
    <property type="molecule type" value="Genomic_DNA"/>
</dbReference>
<evidence type="ECO:0000256" key="5">
    <source>
        <dbReference type="SAM" id="Coils"/>
    </source>
</evidence>
<feature type="compositionally biased region" description="Gly residues" evidence="6">
    <location>
        <begin position="744"/>
        <end position="761"/>
    </location>
</feature>
<dbReference type="GO" id="GO:0098831">
    <property type="term" value="C:presynaptic active zone cytoplasmic component"/>
    <property type="evidence" value="ECO:0000318"/>
    <property type="project" value="GO_Central"/>
</dbReference>
<feature type="coiled-coil region" evidence="5">
    <location>
        <begin position="1625"/>
        <end position="1652"/>
    </location>
</feature>
<gene>
    <name evidence="8" type="primary">20207045</name>
    <name evidence="7" type="ORF">HELRODRAFT_178970</name>
</gene>
<dbReference type="Proteomes" id="UP000015101">
    <property type="component" value="Unassembled WGS sequence"/>
</dbReference>
<feature type="coiled-coil region" evidence="5">
    <location>
        <begin position="990"/>
        <end position="1124"/>
    </location>
</feature>
<dbReference type="RefSeq" id="XP_009026089.1">
    <property type="nucleotide sequence ID" value="XM_009027841.1"/>
</dbReference>
<feature type="compositionally biased region" description="Low complexity" evidence="6">
    <location>
        <begin position="1754"/>
        <end position="1765"/>
    </location>
</feature>
<reference evidence="9" key="1">
    <citation type="submission" date="2012-12" db="EMBL/GenBank/DDBJ databases">
        <authorList>
            <person name="Hellsten U."/>
            <person name="Grimwood J."/>
            <person name="Chapman J.A."/>
            <person name="Shapiro H."/>
            <person name="Aerts A."/>
            <person name="Otillar R.P."/>
            <person name="Terry A.Y."/>
            <person name="Boore J.L."/>
            <person name="Simakov O."/>
            <person name="Marletaz F."/>
            <person name="Cho S.-J."/>
            <person name="Edsinger-Gonzales E."/>
            <person name="Havlak P."/>
            <person name="Kuo D.-H."/>
            <person name="Larsson T."/>
            <person name="Lv J."/>
            <person name="Arendt D."/>
            <person name="Savage R."/>
            <person name="Osoegawa K."/>
            <person name="de Jong P."/>
            <person name="Lindberg D.R."/>
            <person name="Seaver E.C."/>
            <person name="Weisblat D.A."/>
            <person name="Putnam N.H."/>
            <person name="Grigoriev I.V."/>
            <person name="Rokhsar D.S."/>
        </authorList>
    </citation>
    <scope>NUCLEOTIDE SEQUENCE</scope>
</reference>
<dbReference type="GO" id="GO:0048790">
    <property type="term" value="P:maintenance of presynaptic active zone structure"/>
    <property type="evidence" value="ECO:0000318"/>
    <property type="project" value="GO_Central"/>
</dbReference>
<evidence type="ECO:0000256" key="4">
    <source>
        <dbReference type="ARBA" id="ARBA00023212"/>
    </source>
</evidence>
<sequence>MEGSEISENKQQQLSDDEDSESFESTNAPNSPHSSASGSLRRPFDDSHIDKDILEDNPEEFTTNILRNKVATLLDKCDRLERQKKAAVDLLAEKKRKLEDVNESFEGRLKTFECENQKLRAENDRLVDRLNLPDKEKSLFVMLQQEVADLKKKLEESEQRCTDACEEIQELRQEVSDGRLEMLELHDQFREDEAVEFREIQKELESTAKNCRILQFKLRKAEKRCEQLELDKRLTEEKRRLHQQQSSSTPPPTTTTTSTSSPHINNINNNFNNNVMTHSHDGDDEYDDEDFERMNNRLKRRVIELVEELKMAKEVSVRLHDQIEEMEEKRGDYEREMERLRSLLDQSELEKINLKGQLENFSNQQTSKTPTSLPPLVITTPTNAPTHPLLTSPQQPPPPSPTTSHLEVQLLIRDLNDSLERENDMKEQLKFGEEEIIVMRKKMAEMEEELESVNHQLNRMTSSKGGVVLFRGGGEDGGMAAEAEKQQMKLQVELAESESRVLRRRLEDMDLSYEILLKEVKQMRSKITSFTGFGRSLEEEDEEDDDGALSLGDGGSGRMGRKRRLMRLRENEEDVRVYMDARIQAEVLEQEVGRCNDMADDINPSTATSLLQRELSLSKTHAASLQETIYQLNRELLKVKLKVIGEAGQGQTEDDDEEVVRRVMAGKKGDGGGGGGGGATKVGDSSGGGSGDGKVNWKDIRVQVSCWEEETGNLRMRNFTLRHGCSILKTKLPRYRSSEATSSGDGGSVGGSGDDGGGGSGKRGEIVSGEKPRKDIWEDDGDDEDARLKLKELQGNSKEYLMERVVEMGEELSEFGLGDDDEGDDQGSLRKMLKCRDDENDRLEEEVAQSREDMYQMIGGFKRRESELREELDDVTSKYAALESLLALVKDRAEVTQKELERLQKAGKMEASANESKVRKDAALSSTDEALKKQISLLEKMLNSEKRRAEAAEMKLKMADRSPSLNRDGRVEQHEKDITQQELVLSQKQLKATADRLSGMKEKLSQLEEDHEKLLCDHRKLLREEPSSWRWEKLEMERQMKELRRKLDESYSEMRRMKVKWRSVGEDRDRDNQIKAELEKKIEKLKEENDELLKRIEFQHQLELNIAIKDRKEAQQEVDHLNELLVSKDHIIHQKNKLIEQKDYIIAEKEKALKENAEATIVAEVALKNVEEQMNLLKNDVKTLEVECAQISTLKTQLQEKEQQLKQLDEQVRRRDDRLKEKDDFLQQINRKLIEKGNQVSDMDRTIRQIIRKLQARDCDLGMTNAELRRVQNELRTNQEKLQEAKAKLDALEMKAKLEVVKPQKTVAVSKTAEKAAYDDVVRHKLESVQLLEDNLKMASIEIIALTKTIEDLKSKLNSKTEESGNVISDLEMKVKLAEEKNHALSLLYEKNVASTAAASSGDTSDSHNQTGSDGCRGVCGEVVAAISPSEAYKQMMREKENLIMEKFKLNSELNKVKKQNGEREQEIVRLNQEIEKMKVELNSRSSKGRQQETSANKLEVLRPETLPIPPKKISPQSSPKLPSSLSTTTSTSESTSQTIAKLRSKVIQLETHWKAEKCTLEEFYDGHIQQLRETNKQLQSNNQLLRKECDGQLLLLQNSRKALADLRQRFDISSVTWNEEKDALKVKVNQVNDLQEQLKVLEKSNEDYFTRLEASEVKRHDLEVKLSLCEALLKREREKFEERMKMLPSTTPNTESLTAVTTPATTSSKSSAFTRVAEFKAKFEKFGKLSKKADDSVDLSTSPNVSNKSAKHSTTSAAAATTTSTLTAGQESINMLEELVRKLQSQILNLESKRSQDEERWKKRLDSLNKNYESDVAENKRKTASVSQCGGGMC</sequence>
<evidence type="ECO:0000256" key="6">
    <source>
        <dbReference type="SAM" id="MobiDB-lite"/>
    </source>
</evidence>
<keyword evidence="9" id="KW-1185">Reference proteome</keyword>
<feature type="coiled-coil region" evidence="5">
    <location>
        <begin position="1167"/>
        <end position="1218"/>
    </location>
</feature>
<feature type="region of interest" description="Disordered" evidence="6">
    <location>
        <begin position="665"/>
        <end position="694"/>
    </location>
</feature>
<keyword evidence="4" id="KW-0206">Cytoskeleton</keyword>
<feature type="coiled-coil region" evidence="5">
    <location>
        <begin position="429"/>
        <end position="505"/>
    </location>
</feature>
<evidence type="ECO:0000256" key="2">
    <source>
        <dbReference type="ARBA" id="ARBA00022490"/>
    </source>
</evidence>
<feature type="region of interest" description="Disordered" evidence="6">
    <location>
        <begin position="1735"/>
        <end position="1765"/>
    </location>
</feature>
<feature type="region of interest" description="Disordered" evidence="6">
    <location>
        <begin position="1481"/>
        <end position="1538"/>
    </location>
</feature>
<dbReference type="EnsemblMetazoa" id="HelroT178970">
    <property type="protein sequence ID" value="HelroP178970"/>
    <property type="gene ID" value="HelroG178970"/>
</dbReference>
<feature type="region of interest" description="Disordered" evidence="6">
    <location>
        <begin position="236"/>
        <end position="281"/>
    </location>
</feature>
<dbReference type="GeneID" id="20207045"/>
<dbReference type="CTD" id="20207045"/>
<feature type="coiled-coil region" evidence="5">
    <location>
        <begin position="1265"/>
        <end position="1302"/>
    </location>
</feature>
<dbReference type="eggNOG" id="KOG4787">
    <property type="taxonomic scope" value="Eukaryota"/>
</dbReference>
<feature type="compositionally biased region" description="Polar residues" evidence="6">
    <location>
        <begin position="1739"/>
        <end position="1749"/>
    </location>
</feature>
<protein>
    <submittedName>
        <fullName evidence="7 8">Uncharacterized protein</fullName>
    </submittedName>
</protein>
<dbReference type="EMBL" id="KB097502">
    <property type="protein sequence ID" value="ESN95787.1"/>
    <property type="molecule type" value="Genomic_DNA"/>
</dbReference>
<name>T1FDZ6_HELRO</name>
<evidence type="ECO:0000256" key="1">
    <source>
        <dbReference type="ARBA" id="ARBA00004245"/>
    </source>
</evidence>
<comment type="subcellular location">
    <subcellularLocation>
        <location evidence="1">Cytoplasm</location>
        <location evidence="1">Cytoskeleton</location>
    </subcellularLocation>
</comment>
<feature type="compositionally biased region" description="Polar residues" evidence="6">
    <location>
        <begin position="360"/>
        <end position="371"/>
    </location>
</feature>
<feature type="region of interest" description="Disordered" evidence="6">
    <location>
        <begin position="360"/>
        <end position="405"/>
    </location>
</feature>
<keyword evidence="2" id="KW-0963">Cytoplasm</keyword>
<feature type="compositionally biased region" description="Polar residues" evidence="6">
    <location>
        <begin position="26"/>
        <end position="38"/>
    </location>
</feature>
<dbReference type="OMA" id="WQLKMED"/>
<dbReference type="PANTHER" id="PTHR18861">
    <property type="entry name" value="ELKS/RAB6-INTERACTING/CAST PROTEIN"/>
    <property type="match status" value="1"/>
</dbReference>
<evidence type="ECO:0000313" key="7">
    <source>
        <dbReference type="EMBL" id="ESN95787.1"/>
    </source>
</evidence>
<accession>T1FDZ6</accession>
<dbReference type="GO" id="GO:0098882">
    <property type="term" value="F:structural constituent of presynaptic active zone"/>
    <property type="evidence" value="ECO:0000318"/>
    <property type="project" value="GO_Central"/>
</dbReference>
<feature type="coiled-coil region" evidence="5">
    <location>
        <begin position="833"/>
        <end position="962"/>
    </location>
</feature>
<dbReference type="EMBL" id="AMQM01006667">
    <property type="status" value="NOT_ANNOTATED_CDS"/>
    <property type="molecule type" value="Genomic_DNA"/>
</dbReference>
<feature type="compositionally biased region" description="Gly residues" evidence="6">
    <location>
        <begin position="671"/>
        <end position="692"/>
    </location>
</feature>
<dbReference type="PANTHER" id="PTHR18861:SF0">
    <property type="entry name" value="BRUCHPILOT, ISOFORM J"/>
    <property type="match status" value="1"/>
</dbReference>
<proteinExistence type="predicted"/>
<evidence type="ECO:0000313" key="9">
    <source>
        <dbReference type="Proteomes" id="UP000015101"/>
    </source>
</evidence>
<feature type="region of interest" description="Disordered" evidence="6">
    <location>
        <begin position="735"/>
        <end position="781"/>
    </location>
</feature>
<evidence type="ECO:0000313" key="8">
    <source>
        <dbReference type="EnsemblMetazoa" id="HelroP178970"/>
    </source>
</evidence>
<keyword evidence="3 5" id="KW-0175">Coiled coil</keyword>
<dbReference type="InParanoid" id="T1FDZ6"/>
<feature type="compositionally biased region" description="Acidic residues" evidence="6">
    <location>
        <begin position="538"/>
        <end position="547"/>
    </location>
</feature>
<organism evidence="8 9">
    <name type="scientific">Helobdella robusta</name>
    <name type="common">Californian leech</name>
    <dbReference type="NCBI Taxonomy" id="6412"/>
    <lineage>
        <taxon>Eukaryota</taxon>
        <taxon>Metazoa</taxon>
        <taxon>Spiralia</taxon>
        <taxon>Lophotrochozoa</taxon>
        <taxon>Annelida</taxon>
        <taxon>Clitellata</taxon>
        <taxon>Hirudinea</taxon>
        <taxon>Rhynchobdellida</taxon>
        <taxon>Glossiphoniidae</taxon>
        <taxon>Helobdella</taxon>
    </lineage>
</organism>
<evidence type="ECO:0000256" key="3">
    <source>
        <dbReference type="ARBA" id="ARBA00023054"/>
    </source>
</evidence>
<dbReference type="OrthoDB" id="10036174at2759"/>
<dbReference type="GO" id="GO:0005856">
    <property type="term" value="C:cytoskeleton"/>
    <property type="evidence" value="ECO:0007669"/>
    <property type="project" value="UniProtKB-SubCell"/>
</dbReference>
<feature type="coiled-coil region" evidence="5">
    <location>
        <begin position="1336"/>
        <end position="1363"/>
    </location>
</feature>